<keyword evidence="2" id="KW-1133">Transmembrane helix</keyword>
<reference evidence="3 4" key="1">
    <citation type="submission" date="2016-10" db="EMBL/GenBank/DDBJ databases">
        <authorList>
            <person name="de Groot N.N."/>
        </authorList>
    </citation>
    <scope>NUCLEOTIDE SEQUENCE [LARGE SCALE GENOMIC DNA]</scope>
    <source>
        <strain evidence="3 4">IBRC-M10418</strain>
    </source>
</reference>
<evidence type="ECO:0000313" key="4">
    <source>
        <dbReference type="Proteomes" id="UP000199215"/>
    </source>
</evidence>
<feature type="transmembrane region" description="Helical" evidence="2">
    <location>
        <begin position="179"/>
        <end position="197"/>
    </location>
</feature>
<feature type="transmembrane region" description="Helical" evidence="2">
    <location>
        <begin position="110"/>
        <end position="131"/>
    </location>
</feature>
<organism evidence="3 4">
    <name type="scientific">Halopenitus malekzadehii</name>
    <dbReference type="NCBI Taxonomy" id="1267564"/>
    <lineage>
        <taxon>Archaea</taxon>
        <taxon>Methanobacteriati</taxon>
        <taxon>Methanobacteriota</taxon>
        <taxon>Stenosarchaea group</taxon>
        <taxon>Halobacteria</taxon>
        <taxon>Halobacteriales</taxon>
        <taxon>Haloferacaceae</taxon>
        <taxon>Halopenitus</taxon>
    </lineage>
</organism>
<dbReference type="EMBL" id="FNWU01000003">
    <property type="protein sequence ID" value="SEH49703.1"/>
    <property type="molecule type" value="Genomic_DNA"/>
</dbReference>
<keyword evidence="4" id="KW-1185">Reference proteome</keyword>
<dbReference type="Proteomes" id="UP000199215">
    <property type="component" value="Unassembled WGS sequence"/>
</dbReference>
<gene>
    <name evidence="3" type="ORF">SAMN05192561_103110</name>
</gene>
<evidence type="ECO:0000256" key="2">
    <source>
        <dbReference type="SAM" id="Phobius"/>
    </source>
</evidence>
<evidence type="ECO:0008006" key="5">
    <source>
        <dbReference type="Google" id="ProtNLM"/>
    </source>
</evidence>
<keyword evidence="2" id="KW-0472">Membrane</keyword>
<sequence length="207" mass="21483">MSVTEVYCRSCGERIKADAEICPNCGVRNQAHQGAQPARGGGRRRGAGGQQRAQGGAATQRSPPSDSWVYGVGVGTALWVIVAILQLRAMSAVQGIQGGGSPLAAGGQALTSLLVGGPIQLIAWVVLPIAFYYDSKYVAYATDWNPSTGLFVGIAALAPILSSLVGMVAMVAMGIQGMFVGSILVPLVVAGLAAYYLKRRYDLVPSE</sequence>
<dbReference type="OrthoDB" id="338560at2157"/>
<accession>A0A1H6ITG0</accession>
<dbReference type="RefSeq" id="WP_092816665.1">
    <property type="nucleotide sequence ID" value="NZ_FNWU01000003.1"/>
</dbReference>
<proteinExistence type="predicted"/>
<name>A0A1H6ITG0_9EURY</name>
<dbReference type="AlphaFoldDB" id="A0A1H6ITG0"/>
<keyword evidence="2" id="KW-0812">Transmembrane</keyword>
<evidence type="ECO:0000256" key="1">
    <source>
        <dbReference type="SAM" id="MobiDB-lite"/>
    </source>
</evidence>
<feature type="transmembrane region" description="Helical" evidence="2">
    <location>
        <begin position="68"/>
        <end position="89"/>
    </location>
</feature>
<feature type="region of interest" description="Disordered" evidence="1">
    <location>
        <begin position="32"/>
        <end position="64"/>
    </location>
</feature>
<feature type="transmembrane region" description="Helical" evidence="2">
    <location>
        <begin position="151"/>
        <end position="172"/>
    </location>
</feature>
<feature type="compositionally biased region" description="Low complexity" evidence="1">
    <location>
        <begin position="50"/>
        <end position="61"/>
    </location>
</feature>
<protein>
    <recommendedName>
        <fullName evidence="5">Zinc-ribbon domain-containing protein</fullName>
    </recommendedName>
</protein>
<evidence type="ECO:0000313" key="3">
    <source>
        <dbReference type="EMBL" id="SEH49703.1"/>
    </source>
</evidence>